<organism evidence="2">
    <name type="scientific">Pedobacter sp. KACC 23697</name>
    <dbReference type="NCBI Taxonomy" id="3149230"/>
    <lineage>
        <taxon>Bacteria</taxon>
        <taxon>Pseudomonadati</taxon>
        <taxon>Bacteroidota</taxon>
        <taxon>Sphingobacteriia</taxon>
        <taxon>Sphingobacteriales</taxon>
        <taxon>Sphingobacteriaceae</taxon>
        <taxon>Pedobacter</taxon>
    </lineage>
</organism>
<accession>A0AAU7K319</accession>
<protein>
    <submittedName>
        <fullName evidence="2">DUF5615 family PIN-like protein</fullName>
    </submittedName>
</protein>
<dbReference type="InterPro" id="IPR041049">
    <property type="entry name" value="DUF5615"/>
</dbReference>
<name>A0AAU7K319_9SPHI</name>
<dbReference type="RefSeq" id="WP_406824302.1">
    <property type="nucleotide sequence ID" value="NZ_CP157485.1"/>
</dbReference>
<sequence length="107" mass="12461">MKLLFDQNISFRIIKLAFPQSEQIRKLNLENKSDKEIWTFAGQNGFTIVTFDADFYGFSNLYGHPPKIIWLRTGNNTTLSISQILLTKKELIIEFIKQAEFSCLEIQ</sequence>
<dbReference type="EMBL" id="CP157485">
    <property type="protein sequence ID" value="XBO46806.1"/>
    <property type="molecule type" value="Genomic_DNA"/>
</dbReference>
<dbReference type="AlphaFoldDB" id="A0AAU7K319"/>
<evidence type="ECO:0000259" key="1">
    <source>
        <dbReference type="Pfam" id="PF18480"/>
    </source>
</evidence>
<reference evidence="2" key="1">
    <citation type="submission" date="2024-05" db="EMBL/GenBank/DDBJ databases">
        <authorList>
            <person name="Kim S."/>
            <person name="Heo J."/>
            <person name="Choi H."/>
            <person name="Choi Y."/>
            <person name="Kwon S.-W."/>
            <person name="Kim Y."/>
        </authorList>
    </citation>
    <scope>NUCLEOTIDE SEQUENCE</scope>
    <source>
        <strain evidence="2">KACC 23697</strain>
    </source>
</reference>
<feature type="domain" description="DUF5615" evidence="1">
    <location>
        <begin position="1"/>
        <end position="106"/>
    </location>
</feature>
<evidence type="ECO:0000313" key="2">
    <source>
        <dbReference type="EMBL" id="XBO46806.1"/>
    </source>
</evidence>
<dbReference type="Pfam" id="PF18480">
    <property type="entry name" value="DUF5615"/>
    <property type="match status" value="1"/>
</dbReference>
<gene>
    <name evidence="2" type="ORF">ABEG20_16050</name>
</gene>
<proteinExistence type="predicted"/>